<keyword evidence="2" id="KW-1185">Reference proteome</keyword>
<proteinExistence type="predicted"/>
<protein>
    <submittedName>
        <fullName evidence="1">Uncharacterized protein</fullName>
    </submittedName>
</protein>
<dbReference type="Proteomes" id="UP000002895">
    <property type="component" value="Chromosome"/>
</dbReference>
<sequence length="34" mass="4207">MKQLFVLNSGLLFFMEKWLKQKEQKFEKLGKFNQ</sequence>
<gene>
    <name evidence="1" type="ordered locus">EHR_04985</name>
</gene>
<dbReference type="AlphaFoldDB" id="I6RZY4"/>
<dbReference type="HOGENOM" id="CLU_3373636_0_0_9"/>
<evidence type="ECO:0000313" key="2">
    <source>
        <dbReference type="Proteomes" id="UP000002895"/>
    </source>
</evidence>
<evidence type="ECO:0000313" key="1">
    <source>
        <dbReference type="EMBL" id="AFM69955.1"/>
    </source>
</evidence>
<dbReference type="EMBL" id="CP003504">
    <property type="protein sequence ID" value="AFM69955.1"/>
    <property type="molecule type" value="Genomic_DNA"/>
</dbReference>
<organism evidence="1 2">
    <name type="scientific">Enterococcus hirae (strain ATCC 9790 / DSM 20160 / JCM 8729 / LMG 6399 / NBRC 3181 / NCIMB 6459 / NCDO 1258 / NCTC 12367 / WDCM 00089 / R)</name>
    <dbReference type="NCBI Taxonomy" id="768486"/>
    <lineage>
        <taxon>Bacteria</taxon>
        <taxon>Bacillati</taxon>
        <taxon>Bacillota</taxon>
        <taxon>Bacilli</taxon>
        <taxon>Lactobacillales</taxon>
        <taxon>Enterococcaceae</taxon>
        <taxon>Enterococcus</taxon>
    </lineage>
</organism>
<accession>I6RZY4</accession>
<dbReference type="KEGG" id="ehr:EHR_04985"/>
<name>I6RZY4_ENTHA</name>
<reference evidence="1 2" key="1">
    <citation type="journal article" date="2012" name="J. Bacteriol.">
        <title>Genome sequence of Enterococcus hirae (Streptococcus faecalis) ATCC 9790, a model organism for the study of ion transport, bioenergetics, and copper homeostasis.</title>
        <authorList>
            <person name="Gaechter T."/>
            <person name="Wunderlin C."/>
            <person name="Schmidheini T."/>
            <person name="Solioz M."/>
        </authorList>
    </citation>
    <scope>NUCLEOTIDE SEQUENCE [LARGE SCALE GENOMIC DNA]</scope>
    <source>
        <strain evidence="2">ATCC 9790 / DSM 20160 / JCM 8729 / LMG 6399 / NBRC 3181 / NCIMB 6459 / NCDO 1258 / NCTC 12367 / WDCM 00089 / R</strain>
    </source>
</reference>
<dbReference type="PATRIC" id="fig|768486.3.peg.954"/>